<organism evidence="8 9">
    <name type="scientific">Eptatretus burgeri</name>
    <name type="common">Inshore hagfish</name>
    <dbReference type="NCBI Taxonomy" id="7764"/>
    <lineage>
        <taxon>Eukaryota</taxon>
        <taxon>Metazoa</taxon>
        <taxon>Chordata</taxon>
        <taxon>Craniata</taxon>
        <taxon>Vertebrata</taxon>
        <taxon>Cyclostomata</taxon>
        <taxon>Myxini</taxon>
        <taxon>Myxiniformes</taxon>
        <taxon>Myxinidae</taxon>
        <taxon>Eptatretinae</taxon>
        <taxon>Eptatretus</taxon>
    </lineage>
</organism>
<sequence length="1157" mass="132445">ISFFCHSLQELIHYYCQERLFHHVQNVANDEIKRNGCEPVFVFFRAFALLIFAKVQLQAKLYLLCVHLAKLDAWMSPSDVSAVQELEVRLKEERKLAGEFPLYYAAVFLWHIGHHDNAREYIDRMIKVSCRSRKGMVLKSWIDLTAGREALYKRALKHLDESLQDEKDVFALMGRAKYCELKQNFSGALEIMNQIIVGFPTFLPAMIEKMKLQLALQDWEESLGIAQRILEKDSNCLEALKMQILFMLCHEGNFEELWFSYKLIWFSDSSFIFFQCGRNPQVLEQTFCLTEKAFCIDCNNTEIATELGNQLLLQDKIQGATEWYQKAFKMDGTSLPASIGILKCQLLEGNLVEAEQQLEILRAIQESMGKSELNYLQALLATKRRGQENIAALLDDAIDIHLASLHKIPLGFQYFEMLNADFLLAMAKVYIALLPAQVRVCKQASPFFSKCLSILDLVIKSVPILKEGLLLVAKVKYIAGDVTAAQVGLNQCLQKFPAYSDAHLLMAQIHLFTGCFDESLISQEMALSCNFQIREHPLYHWIKAQSQKRTGQLEKAKITLQETVALLTVNRKAKAQKASQRKVEISNAERAAIFLELVDTHRLIGEQHEAASIMQDALNECSGTPEEVIAMVCNADLAISIGDVNGALSMLKGISFNQPYFLQAKEKMAQIYLEQRKDKVLYLACYNYYAVAVKSKTQSNLHLDLSQLLLKLKQYEEAAKVLEDALDHPAGNYAPLGLQCAYFKKVCHWLQARVVQAQVLKRVLLEQPRFILTQKQLSAQISSQLAEHAQEQQDLENALKFYKEVQAYCNSHMVLIYIMLADLCFRKQEYEEAIVHFQNLLKKKPGMFENATCIRFSGDPTKALNHFNNARKDCDWGQVALRNMIEIYLNPDNDVIGGQVFDNMDGYRDSERRESLLLAVCTAEKLVLEVHPKTELDHIRLSILRNKCLMGTRRKSSVEKALEAFTKIATDQNEYVPALLGMATANMILKQMSRARNFLKRIASMTWDPAVGDDFEKSWLLLADIYIQAGKYHLATDLLNRCVKYNKACCKGYEYMGFIFEKELVYKDAVASYEMAWKYAWHSNPSIGYKLAFNYRKNKRYVDAIDICHKVRLYGSFETCHCWIFAIVLVMVIQITLNMTHYCKDVDATEIFSGLLF</sequence>
<dbReference type="Pfam" id="PF25058">
    <property type="entry name" value="ARM_TT21"/>
    <property type="match status" value="1"/>
</dbReference>
<evidence type="ECO:0000256" key="3">
    <source>
        <dbReference type="SAM" id="Coils"/>
    </source>
</evidence>
<dbReference type="InterPro" id="IPR056834">
    <property type="entry name" value="ARM_TT21_C"/>
</dbReference>
<feature type="domain" description="Tetratricopeptide repeat protein 21A/21B fifth ARM repeats" evidence="7">
    <location>
        <begin position="853"/>
        <end position="889"/>
    </location>
</feature>
<keyword evidence="3" id="KW-0175">Coiled coil</keyword>
<dbReference type="Gene3D" id="1.25.40.10">
    <property type="entry name" value="Tetratricopeptide repeat domain"/>
    <property type="match status" value="4"/>
</dbReference>
<dbReference type="Pfam" id="PF25062">
    <property type="entry name" value="ARM_TT21_N"/>
    <property type="match status" value="1"/>
</dbReference>
<dbReference type="GO" id="GO:0007369">
    <property type="term" value="P:gastrulation"/>
    <property type="evidence" value="ECO:0007669"/>
    <property type="project" value="Ensembl"/>
</dbReference>
<accession>A0A8C4RCG7</accession>
<evidence type="ECO:0000313" key="8">
    <source>
        <dbReference type="Ensembl" id="ENSEBUP00000026697.1"/>
    </source>
</evidence>
<dbReference type="PROSITE" id="PS50005">
    <property type="entry name" value="TPR"/>
    <property type="match status" value="1"/>
</dbReference>
<protein>
    <submittedName>
        <fullName evidence="8">Tetratricopeptide repeat domain 21B</fullName>
    </submittedName>
</protein>
<dbReference type="PANTHER" id="PTHR14699">
    <property type="entry name" value="STI2 PROTEIN-RELATED"/>
    <property type="match status" value="1"/>
</dbReference>
<evidence type="ECO:0000259" key="5">
    <source>
        <dbReference type="Pfam" id="PF25062"/>
    </source>
</evidence>
<keyword evidence="9" id="KW-1185">Reference proteome</keyword>
<name>A0A8C4RCG7_EPTBU</name>
<reference evidence="8" key="2">
    <citation type="submission" date="2025-09" db="UniProtKB">
        <authorList>
            <consortium name="Ensembl"/>
        </authorList>
    </citation>
    <scope>IDENTIFICATION</scope>
</reference>
<evidence type="ECO:0000259" key="6">
    <source>
        <dbReference type="Pfam" id="PF25063"/>
    </source>
</evidence>
<dbReference type="Pfam" id="PF25064">
    <property type="entry name" value="ARM_TT21_5th"/>
    <property type="match status" value="2"/>
</dbReference>
<dbReference type="FunFam" id="1.25.40.10:FF:000219">
    <property type="entry name" value="Tetratricopeptide repeat domain 21B"/>
    <property type="match status" value="1"/>
</dbReference>
<evidence type="ECO:0000256" key="2">
    <source>
        <dbReference type="PROSITE-ProRule" id="PRU00339"/>
    </source>
</evidence>
<reference evidence="8" key="1">
    <citation type="submission" date="2025-08" db="UniProtKB">
        <authorList>
            <consortium name="Ensembl"/>
        </authorList>
    </citation>
    <scope>IDENTIFICATION</scope>
</reference>
<dbReference type="InterPro" id="IPR056832">
    <property type="entry name" value="ARM_TT21_2nd"/>
</dbReference>
<dbReference type="PANTHER" id="PTHR14699:SF0">
    <property type="entry name" value="TETRATRICOPEPTIDE REPEAT PROTEIN 21 HOMOLOG"/>
    <property type="match status" value="1"/>
</dbReference>
<evidence type="ECO:0000313" key="9">
    <source>
        <dbReference type="Proteomes" id="UP000694388"/>
    </source>
</evidence>
<proteinExistence type="inferred from homology"/>
<evidence type="ECO:0000259" key="7">
    <source>
        <dbReference type="Pfam" id="PF25064"/>
    </source>
</evidence>
<dbReference type="GeneTree" id="ENSGT00390000005979"/>
<dbReference type="Pfam" id="PF25063">
    <property type="entry name" value="ARM_TT21_C"/>
    <property type="match status" value="1"/>
</dbReference>
<dbReference type="GO" id="GO:0035721">
    <property type="term" value="P:intraciliary retrograde transport"/>
    <property type="evidence" value="ECO:0007669"/>
    <property type="project" value="TreeGrafter"/>
</dbReference>
<feature type="coiled-coil region" evidence="3">
    <location>
        <begin position="778"/>
        <end position="805"/>
    </location>
</feature>
<dbReference type="InterPro" id="IPR019734">
    <property type="entry name" value="TPR_rpt"/>
</dbReference>
<dbReference type="OMA" id="NATCVRA"/>
<dbReference type="Pfam" id="PF13181">
    <property type="entry name" value="TPR_8"/>
    <property type="match status" value="1"/>
</dbReference>
<dbReference type="Ensembl" id="ENSEBUT00000027273.1">
    <property type="protein sequence ID" value="ENSEBUP00000026697.1"/>
    <property type="gene ID" value="ENSEBUG00000016430.1"/>
</dbReference>
<feature type="domain" description="Tetratricopeptide repeat protein 21A/21B fifth ARM repeats" evidence="7">
    <location>
        <begin position="818"/>
        <end position="849"/>
    </location>
</feature>
<feature type="domain" description="Tetratricopeptide repeat protein 21A/21B N-terminal ARM repeat" evidence="5">
    <location>
        <begin position="12"/>
        <end position="222"/>
    </location>
</feature>
<evidence type="ECO:0000256" key="1">
    <source>
        <dbReference type="ARBA" id="ARBA00010935"/>
    </source>
</evidence>
<dbReference type="InterPro" id="IPR056835">
    <property type="entry name" value="ARM_TT21_5th"/>
</dbReference>
<feature type="domain" description="Tetratricopeptide repeat protein 21A/21B second ARM" evidence="4">
    <location>
        <begin position="269"/>
        <end position="511"/>
    </location>
</feature>
<feature type="repeat" description="TPR" evidence="2">
    <location>
        <begin position="814"/>
        <end position="847"/>
    </location>
</feature>
<dbReference type="GO" id="GO:0005929">
    <property type="term" value="C:cilium"/>
    <property type="evidence" value="ECO:0007669"/>
    <property type="project" value="GOC"/>
</dbReference>
<keyword evidence="2" id="KW-0802">TPR repeat</keyword>
<dbReference type="GO" id="GO:0030991">
    <property type="term" value="C:intraciliary transport particle A"/>
    <property type="evidence" value="ECO:0007669"/>
    <property type="project" value="TreeGrafter"/>
</dbReference>
<feature type="domain" description="Tetratricopeptide repeat protein 21A/21B C-terminal ARM" evidence="6">
    <location>
        <begin position="922"/>
        <end position="1111"/>
    </location>
</feature>
<comment type="similarity">
    <text evidence="1">Belongs to the TTC21 family.</text>
</comment>
<evidence type="ECO:0000259" key="4">
    <source>
        <dbReference type="Pfam" id="PF25060"/>
    </source>
</evidence>
<dbReference type="SMART" id="SM00028">
    <property type="entry name" value="TPR"/>
    <property type="match status" value="5"/>
</dbReference>
<dbReference type="InterPro" id="IPR056833">
    <property type="entry name" value="ARM_TT21_N"/>
</dbReference>
<dbReference type="GO" id="GO:0061512">
    <property type="term" value="P:protein localization to cilium"/>
    <property type="evidence" value="ECO:0007669"/>
    <property type="project" value="TreeGrafter"/>
</dbReference>
<dbReference type="Proteomes" id="UP000694388">
    <property type="component" value="Unplaced"/>
</dbReference>
<dbReference type="Pfam" id="PF25060">
    <property type="entry name" value="ARM_TT21_2nd"/>
    <property type="match status" value="1"/>
</dbReference>
<dbReference type="InterPro" id="IPR011990">
    <property type="entry name" value="TPR-like_helical_dom_sf"/>
</dbReference>
<dbReference type="InterPro" id="IPR040364">
    <property type="entry name" value="TTC21A/TTC21B"/>
</dbReference>
<dbReference type="AlphaFoldDB" id="A0A8C4RCG7"/>
<dbReference type="SUPFAM" id="SSF48452">
    <property type="entry name" value="TPR-like"/>
    <property type="match status" value="3"/>
</dbReference>